<organism evidence="3 4">
    <name type="scientific">Haematococcus lacustris</name>
    <name type="common">Green alga</name>
    <name type="synonym">Haematococcus pluvialis</name>
    <dbReference type="NCBI Taxonomy" id="44745"/>
    <lineage>
        <taxon>Eukaryota</taxon>
        <taxon>Viridiplantae</taxon>
        <taxon>Chlorophyta</taxon>
        <taxon>core chlorophytes</taxon>
        <taxon>Chlorophyceae</taxon>
        <taxon>CS clade</taxon>
        <taxon>Chlamydomonadales</taxon>
        <taxon>Haematococcaceae</taxon>
        <taxon>Haematococcus</taxon>
    </lineage>
</organism>
<dbReference type="EMBL" id="BLLF01001943">
    <property type="protein sequence ID" value="GFH21981.1"/>
    <property type="molecule type" value="Genomic_DNA"/>
</dbReference>
<evidence type="ECO:0000256" key="1">
    <source>
        <dbReference type="SAM" id="MobiDB-lite"/>
    </source>
</evidence>
<feature type="non-terminal residue" evidence="3">
    <location>
        <position position="1"/>
    </location>
</feature>
<dbReference type="InterPro" id="IPR052079">
    <property type="entry name" value="E3_ligase/Copine_domain"/>
</dbReference>
<reference evidence="3 4" key="1">
    <citation type="submission" date="2020-02" db="EMBL/GenBank/DDBJ databases">
        <title>Draft genome sequence of Haematococcus lacustris strain NIES-144.</title>
        <authorList>
            <person name="Morimoto D."/>
            <person name="Nakagawa S."/>
            <person name="Yoshida T."/>
            <person name="Sawayama S."/>
        </authorList>
    </citation>
    <scope>NUCLEOTIDE SEQUENCE [LARGE SCALE GENOMIC DNA]</scope>
    <source>
        <strain evidence="3 4">NIES-144</strain>
    </source>
</reference>
<comment type="caution">
    <text evidence="3">The sequence shown here is derived from an EMBL/GenBank/DDBJ whole genome shotgun (WGS) entry which is preliminary data.</text>
</comment>
<dbReference type="Pfam" id="PF07002">
    <property type="entry name" value="Copine"/>
    <property type="match status" value="1"/>
</dbReference>
<evidence type="ECO:0000313" key="4">
    <source>
        <dbReference type="Proteomes" id="UP000485058"/>
    </source>
</evidence>
<evidence type="ECO:0000313" key="3">
    <source>
        <dbReference type="EMBL" id="GFH21981.1"/>
    </source>
</evidence>
<evidence type="ECO:0000259" key="2">
    <source>
        <dbReference type="Pfam" id="PF07002"/>
    </source>
</evidence>
<dbReference type="AlphaFoldDB" id="A0A699ZI83"/>
<dbReference type="GO" id="GO:0005634">
    <property type="term" value="C:nucleus"/>
    <property type="evidence" value="ECO:0007669"/>
    <property type="project" value="TreeGrafter"/>
</dbReference>
<feature type="domain" description="Copine C-terminal" evidence="2">
    <location>
        <begin position="5"/>
        <end position="59"/>
    </location>
</feature>
<sequence>MQEFDDKLPKRQFDNFQFVNFTEVQRKYGSHPKLEAQFALQALMELPEQYKLIQSMGMLSRPVNQRIPGYPPMNPPAPSRWGPAGPAGDAAGSSSIPVAMGQPVPYYQQPSMGPGLAGSQYPSMH</sequence>
<keyword evidence="4" id="KW-1185">Reference proteome</keyword>
<accession>A0A699ZI83</accession>
<feature type="compositionally biased region" description="Pro residues" evidence="1">
    <location>
        <begin position="69"/>
        <end position="78"/>
    </location>
</feature>
<feature type="region of interest" description="Disordered" evidence="1">
    <location>
        <begin position="67"/>
        <end position="125"/>
    </location>
</feature>
<feature type="compositionally biased region" description="Low complexity" evidence="1">
    <location>
        <begin position="82"/>
        <end position="97"/>
    </location>
</feature>
<proteinExistence type="predicted"/>
<dbReference type="GO" id="GO:0004842">
    <property type="term" value="F:ubiquitin-protein transferase activity"/>
    <property type="evidence" value="ECO:0007669"/>
    <property type="project" value="TreeGrafter"/>
</dbReference>
<feature type="non-terminal residue" evidence="3">
    <location>
        <position position="125"/>
    </location>
</feature>
<dbReference type="Proteomes" id="UP000485058">
    <property type="component" value="Unassembled WGS sequence"/>
</dbReference>
<name>A0A699ZI83_HAELA</name>
<dbReference type="PANTHER" id="PTHR45751">
    <property type="entry name" value="COPINE FAMILY PROTEIN 1"/>
    <property type="match status" value="1"/>
</dbReference>
<dbReference type="GO" id="GO:0016567">
    <property type="term" value="P:protein ubiquitination"/>
    <property type="evidence" value="ECO:0007669"/>
    <property type="project" value="TreeGrafter"/>
</dbReference>
<protein>
    <submittedName>
        <fullName evidence="3">U-box domain-containing protein</fullName>
    </submittedName>
</protein>
<gene>
    <name evidence="3" type="ORF">HaLaN_19375</name>
</gene>
<dbReference type="InterPro" id="IPR010734">
    <property type="entry name" value="Copine_C"/>
</dbReference>
<dbReference type="PANTHER" id="PTHR45751:SF11">
    <property type="entry name" value="COPINE FAMILY PROTEIN 2"/>
    <property type="match status" value="1"/>
</dbReference>